<evidence type="ECO:0000256" key="1">
    <source>
        <dbReference type="ARBA" id="ARBA00010688"/>
    </source>
</evidence>
<evidence type="ECO:0000313" key="6">
    <source>
        <dbReference type="Proteomes" id="UP001165641"/>
    </source>
</evidence>
<dbReference type="Pfam" id="PF00294">
    <property type="entry name" value="PfkB"/>
    <property type="match status" value="1"/>
</dbReference>
<keyword evidence="6" id="KW-1185">Reference proteome</keyword>
<evidence type="ECO:0000256" key="2">
    <source>
        <dbReference type="ARBA" id="ARBA00022679"/>
    </source>
</evidence>
<dbReference type="RefSeq" id="WP_271887405.1">
    <property type="nucleotide sequence ID" value="NZ_JAQBIE010000002.1"/>
</dbReference>
<dbReference type="InterPro" id="IPR002173">
    <property type="entry name" value="Carboh/pur_kinase_PfkB_CS"/>
</dbReference>
<dbReference type="PANTHER" id="PTHR43085">
    <property type="entry name" value="HEXOKINASE FAMILY MEMBER"/>
    <property type="match status" value="1"/>
</dbReference>
<dbReference type="CDD" id="cd01166">
    <property type="entry name" value="KdgK"/>
    <property type="match status" value="1"/>
</dbReference>
<reference evidence="5" key="1">
    <citation type="submission" date="2022-12" db="EMBL/GenBank/DDBJ databases">
        <title>Paracoccus onchidii sp. nov., isolated from a marine invertebrate from the South China Sea.</title>
        <authorList>
            <person name="Xu S."/>
            <person name="Liu Z."/>
            <person name="Xu Y."/>
        </authorList>
    </citation>
    <scope>NUCLEOTIDE SEQUENCE</scope>
    <source>
        <strain evidence="5">Z330</strain>
    </source>
</reference>
<keyword evidence="3 5" id="KW-0418">Kinase</keyword>
<feature type="domain" description="Carbohydrate kinase PfkB" evidence="4">
    <location>
        <begin position="6"/>
        <end position="297"/>
    </location>
</feature>
<dbReference type="PANTHER" id="PTHR43085:SF15">
    <property type="entry name" value="2-DEHYDRO-3-DEOXYGLUCONOKINASE"/>
    <property type="match status" value="1"/>
</dbReference>
<dbReference type="GO" id="GO:0016301">
    <property type="term" value="F:kinase activity"/>
    <property type="evidence" value="ECO:0007669"/>
    <property type="project" value="UniProtKB-KW"/>
</dbReference>
<evidence type="ECO:0000259" key="4">
    <source>
        <dbReference type="Pfam" id="PF00294"/>
    </source>
</evidence>
<dbReference type="Gene3D" id="3.40.1190.20">
    <property type="match status" value="1"/>
</dbReference>
<dbReference type="InterPro" id="IPR050306">
    <property type="entry name" value="PfkB_Carbo_kinase"/>
</dbReference>
<evidence type="ECO:0000313" key="5">
    <source>
        <dbReference type="EMBL" id="MDB6176269.1"/>
    </source>
</evidence>
<dbReference type="EMBL" id="JAQBIE010000002">
    <property type="protein sequence ID" value="MDB6176269.1"/>
    <property type="molecule type" value="Genomic_DNA"/>
</dbReference>
<keyword evidence="2" id="KW-0808">Transferase</keyword>
<comment type="caution">
    <text evidence="5">The sequence shown here is derived from an EMBL/GenBank/DDBJ whole genome shotgun (WGS) entry which is preliminary data.</text>
</comment>
<organism evidence="5 6">
    <name type="scientific">Paracoccus onchidii</name>
    <dbReference type="NCBI Taxonomy" id="3017813"/>
    <lineage>
        <taxon>Bacteria</taxon>
        <taxon>Pseudomonadati</taxon>
        <taxon>Pseudomonadota</taxon>
        <taxon>Alphaproteobacteria</taxon>
        <taxon>Rhodobacterales</taxon>
        <taxon>Paracoccaceae</taxon>
        <taxon>Paracoccus</taxon>
    </lineage>
</organism>
<comment type="similarity">
    <text evidence="1">Belongs to the carbohydrate kinase PfkB family.</text>
</comment>
<proteinExistence type="inferred from homology"/>
<name>A0ABT4ZAG0_9RHOB</name>
<dbReference type="PROSITE" id="PS00584">
    <property type="entry name" value="PFKB_KINASES_2"/>
    <property type="match status" value="1"/>
</dbReference>
<evidence type="ECO:0000256" key="3">
    <source>
        <dbReference type="ARBA" id="ARBA00022777"/>
    </source>
</evidence>
<dbReference type="InterPro" id="IPR011611">
    <property type="entry name" value="PfkB_dom"/>
</dbReference>
<gene>
    <name evidence="5" type="ORF">PAF17_01970</name>
</gene>
<dbReference type="InterPro" id="IPR029056">
    <property type="entry name" value="Ribokinase-like"/>
</dbReference>
<sequence length="307" mass="33038">MRYLSIGEPLVEFNARPDAESTFDRRAGGDSLNTAIYLSRLLGAGEVGYQSCLGDDPQSIWLRGMIEAEGIDVTALAMRQNARPGLYFITTDEQGERSFTYWRSQAPYRDHFNDPASLAAIEAADVLFLSAISLAVLRPSGRANLLAALKTRRESGAQVIFDTNYRPVLWEDANTAADFILQAAQISTLLLPSYDDLTACFGATALDQAMQDLMSRTEAEIVMTTGGDAVLRRAAASDSYQRHTLPPAVKAVDTTGAGDSFNAAYIAARSKGLAPEDAIDKAAALASVVVCHQGAMIARNAMPDLFS</sequence>
<protein>
    <submittedName>
        <fullName evidence="5">Sugar kinase</fullName>
    </submittedName>
</protein>
<dbReference type="SUPFAM" id="SSF53613">
    <property type="entry name" value="Ribokinase-like"/>
    <property type="match status" value="1"/>
</dbReference>
<dbReference type="Proteomes" id="UP001165641">
    <property type="component" value="Unassembled WGS sequence"/>
</dbReference>
<accession>A0ABT4ZAG0</accession>